<feature type="signal peptide" evidence="1">
    <location>
        <begin position="1"/>
        <end position="20"/>
    </location>
</feature>
<organism evidence="2 3">
    <name type="scientific">Gaopeijia maritima</name>
    <dbReference type="NCBI Taxonomy" id="3119007"/>
    <lineage>
        <taxon>Bacteria</taxon>
        <taxon>Pseudomonadati</taxon>
        <taxon>Gemmatimonadota</taxon>
        <taxon>Longimicrobiia</taxon>
        <taxon>Gaopeijiales</taxon>
        <taxon>Gaopeijiaceae</taxon>
        <taxon>Gaopeijia</taxon>
    </lineage>
</organism>
<keyword evidence="3" id="KW-1185">Reference proteome</keyword>
<sequence length="154" mass="16763">MMRFVVLGGVLLAVLMAACSSDITSSEGVVETVRAAEEIVCSADGAIIDDDFVVNDSTGEFRQITETNCTARITNSGYIVVGTVQQHYLEIQWGVKFFQTDWEPMEHCSEEETWEAYTTHAGAGGASPGDSTYWSGWNDTEFGYYSGDCVVVAT</sequence>
<keyword evidence="1" id="KW-0732">Signal</keyword>
<evidence type="ECO:0000313" key="3">
    <source>
        <dbReference type="Proteomes" id="UP001484239"/>
    </source>
</evidence>
<reference evidence="2 3" key="1">
    <citation type="submission" date="2024-02" db="EMBL/GenBank/DDBJ databases">
        <title>A novel Gemmatimonadota bacterium.</title>
        <authorList>
            <person name="Du Z.-J."/>
            <person name="Ye Y.-Q."/>
        </authorList>
    </citation>
    <scope>NUCLEOTIDE SEQUENCE [LARGE SCALE GENOMIC DNA]</scope>
    <source>
        <strain evidence="2 3">DH-20</strain>
    </source>
</reference>
<comment type="caution">
    <text evidence="2">The sequence shown here is derived from an EMBL/GenBank/DDBJ whole genome shotgun (WGS) entry which is preliminary data.</text>
</comment>
<proteinExistence type="predicted"/>
<evidence type="ECO:0000313" key="2">
    <source>
        <dbReference type="EMBL" id="MEK9501043.1"/>
    </source>
</evidence>
<gene>
    <name evidence="2" type="ORF">WI372_08650</name>
</gene>
<dbReference type="PROSITE" id="PS51257">
    <property type="entry name" value="PROKAR_LIPOPROTEIN"/>
    <property type="match status" value="1"/>
</dbReference>
<name>A0ABU9E8H3_9BACT</name>
<dbReference type="EMBL" id="JBBHLI010000004">
    <property type="protein sequence ID" value="MEK9501043.1"/>
    <property type="molecule type" value="Genomic_DNA"/>
</dbReference>
<dbReference type="Proteomes" id="UP001484239">
    <property type="component" value="Unassembled WGS sequence"/>
</dbReference>
<protein>
    <submittedName>
        <fullName evidence="2">Uncharacterized protein</fullName>
    </submittedName>
</protein>
<feature type="chain" id="PRO_5046513184" evidence="1">
    <location>
        <begin position="21"/>
        <end position="154"/>
    </location>
</feature>
<accession>A0ABU9E8H3</accession>
<evidence type="ECO:0000256" key="1">
    <source>
        <dbReference type="SAM" id="SignalP"/>
    </source>
</evidence>